<dbReference type="Proteomes" id="UP000011529">
    <property type="component" value="Unassembled WGS sequence"/>
</dbReference>
<reference evidence="1" key="2">
    <citation type="journal article" date="2013" name="Mar. Genomics">
        <title>Expression of sulfatases in Rhodopirellula baltica and the diversity of sulfatases in the genus Rhodopirellula.</title>
        <authorList>
            <person name="Wegner C.E."/>
            <person name="Richter-Heitmann T."/>
            <person name="Klindworth A."/>
            <person name="Klockow C."/>
            <person name="Richter M."/>
            <person name="Achstetter T."/>
            <person name="Glockner F.O."/>
            <person name="Harder J."/>
        </authorList>
    </citation>
    <scope>NUCLEOTIDE SEQUENCE [LARGE SCALE GENOMIC DNA]</scope>
    <source>
        <strain evidence="1">6C</strain>
    </source>
</reference>
<reference evidence="1" key="1">
    <citation type="submission" date="2012-11" db="EMBL/GenBank/DDBJ databases">
        <title>Permanent draft genomes of Rhodopirellula europaea strain SH398 and 6C.</title>
        <authorList>
            <person name="Richter M."/>
            <person name="Richter-Heitmann T."/>
            <person name="Frank C."/>
            <person name="Harder J."/>
            <person name="Glockner F.O."/>
        </authorList>
    </citation>
    <scope>NUCLEOTIDE SEQUENCE</scope>
    <source>
        <strain evidence="1">6C</strain>
    </source>
</reference>
<keyword evidence="2" id="KW-1185">Reference proteome</keyword>
<protein>
    <submittedName>
        <fullName evidence="1">Uncharacterized protein</fullName>
    </submittedName>
</protein>
<proteinExistence type="predicted"/>
<sequence>MLEGSAKRRHVLQALDCGDLMRSMNVHQGLFEYACSTFAIVIANRIRR</sequence>
<evidence type="ECO:0000313" key="2">
    <source>
        <dbReference type="Proteomes" id="UP000011529"/>
    </source>
</evidence>
<dbReference type="EMBL" id="ANMO01000089">
    <property type="protein sequence ID" value="EMB17752.1"/>
    <property type="molecule type" value="Genomic_DNA"/>
</dbReference>
<organism evidence="1 2">
    <name type="scientific">Rhodopirellula europaea 6C</name>
    <dbReference type="NCBI Taxonomy" id="1263867"/>
    <lineage>
        <taxon>Bacteria</taxon>
        <taxon>Pseudomonadati</taxon>
        <taxon>Planctomycetota</taxon>
        <taxon>Planctomycetia</taxon>
        <taxon>Pirellulales</taxon>
        <taxon>Pirellulaceae</taxon>
        <taxon>Rhodopirellula</taxon>
    </lineage>
</organism>
<accession>M2AYG4</accession>
<comment type="caution">
    <text evidence="1">The sequence shown here is derived from an EMBL/GenBank/DDBJ whole genome shotgun (WGS) entry which is preliminary data.</text>
</comment>
<gene>
    <name evidence="1" type="ORF">RE6C_01519</name>
</gene>
<evidence type="ECO:0000313" key="1">
    <source>
        <dbReference type="EMBL" id="EMB17752.1"/>
    </source>
</evidence>
<dbReference type="AlphaFoldDB" id="M2AYG4"/>
<name>M2AYG4_9BACT</name>